<dbReference type="GeneID" id="48599388"/>
<reference evidence="1 2" key="1">
    <citation type="submission" date="2018-12" db="EMBL/GenBank/DDBJ databases">
        <authorList>
            <consortium name="Pathogen Informatics"/>
        </authorList>
    </citation>
    <scope>NUCLEOTIDE SEQUENCE [LARGE SCALE GENOMIC DNA]</scope>
    <source>
        <strain evidence="1 2">NCTC10976</strain>
    </source>
</reference>
<dbReference type="PROSITE" id="PS51257">
    <property type="entry name" value="PROKAR_LIPOPROTEIN"/>
    <property type="match status" value="1"/>
</dbReference>
<dbReference type="EMBL" id="LR134515">
    <property type="protein sequence ID" value="VEJ17159.1"/>
    <property type="molecule type" value="Genomic_DNA"/>
</dbReference>
<sequence length="174" mass="18386">MKGIKLISSLSFAALLAACSTANDVASTVGEGVSNAASATTNAVKEGATAVSNGVSNTVNTVKNKLTASSKTVVYQCQNNKTVVATYDFEGEKATGLTLTVNDVAVKELMRDEKNKDFASFASKTHVWNLDETFSLSTFNKTEAGMLFKKGKNADEILAKNCEVNQTATAKLNK</sequence>
<gene>
    <name evidence="1" type="ORF">NCTC10976_01269</name>
</gene>
<evidence type="ECO:0000313" key="1">
    <source>
        <dbReference type="EMBL" id="VEJ17159.1"/>
    </source>
</evidence>
<protein>
    <recommendedName>
        <fullName evidence="3">Lipoprotein</fullName>
    </recommendedName>
</protein>
<proteinExistence type="predicted"/>
<accession>A0A223MBU8</accession>
<evidence type="ECO:0000313" key="2">
    <source>
        <dbReference type="Proteomes" id="UP000275510"/>
    </source>
</evidence>
<dbReference type="RefSeq" id="WP_005598057.1">
    <property type="nucleotide sequence ID" value="NZ_CBDBSU010000004.1"/>
</dbReference>
<dbReference type="Proteomes" id="UP000275510">
    <property type="component" value="Chromosome"/>
</dbReference>
<dbReference type="AlphaFoldDB" id="A0A223MBU8"/>
<organism evidence="1 2">
    <name type="scientific">Actinobacillus pleuropneumoniae</name>
    <name type="common">Haemophilus pleuropneumoniae</name>
    <dbReference type="NCBI Taxonomy" id="715"/>
    <lineage>
        <taxon>Bacteria</taxon>
        <taxon>Pseudomonadati</taxon>
        <taxon>Pseudomonadota</taxon>
        <taxon>Gammaproteobacteria</taxon>
        <taxon>Pasteurellales</taxon>
        <taxon>Pasteurellaceae</taxon>
        <taxon>Actinobacillus</taxon>
    </lineage>
</organism>
<name>A0A223MBU8_ACTPL</name>
<evidence type="ECO:0008006" key="3">
    <source>
        <dbReference type="Google" id="ProtNLM"/>
    </source>
</evidence>
<dbReference type="OrthoDB" id="5677666at2"/>